<feature type="region of interest" description="Disordered" evidence="1">
    <location>
        <begin position="53"/>
        <end position="82"/>
    </location>
</feature>
<name>A0A3A4NBY4_ABYX5</name>
<gene>
    <name evidence="3" type="ORF">C4520_17720</name>
</gene>
<dbReference type="AlphaFoldDB" id="A0A3A4NBY4"/>
<proteinExistence type="predicted"/>
<dbReference type="Pfam" id="PF11827">
    <property type="entry name" value="DUF3347"/>
    <property type="match status" value="1"/>
</dbReference>
<protein>
    <submittedName>
        <fullName evidence="3">DUF3347 domain-containing protein</fullName>
    </submittedName>
</protein>
<accession>A0A3A4NBY4</accession>
<evidence type="ECO:0000313" key="3">
    <source>
        <dbReference type="EMBL" id="RJP17042.1"/>
    </source>
</evidence>
<evidence type="ECO:0000259" key="2">
    <source>
        <dbReference type="Pfam" id="PF11827"/>
    </source>
</evidence>
<evidence type="ECO:0000256" key="1">
    <source>
        <dbReference type="SAM" id="MobiDB-lite"/>
    </source>
</evidence>
<reference evidence="3 4" key="1">
    <citation type="journal article" date="2017" name="ISME J.">
        <title>Energy and carbon metabolisms in a deep terrestrial subsurface fluid microbial community.</title>
        <authorList>
            <person name="Momper L."/>
            <person name="Jungbluth S.P."/>
            <person name="Lee M.D."/>
            <person name="Amend J.P."/>
        </authorList>
    </citation>
    <scope>NUCLEOTIDE SEQUENCE [LARGE SCALE GENOMIC DNA]</scope>
    <source>
        <strain evidence="3">SURF_5</strain>
    </source>
</reference>
<comment type="caution">
    <text evidence="3">The sequence shown here is derived from an EMBL/GenBank/DDBJ whole genome shotgun (WGS) entry which is preliminary data.</text>
</comment>
<feature type="compositionally biased region" description="Low complexity" evidence="1">
    <location>
        <begin position="53"/>
        <end position="62"/>
    </location>
</feature>
<feature type="compositionally biased region" description="Basic and acidic residues" evidence="1">
    <location>
        <begin position="63"/>
        <end position="75"/>
    </location>
</feature>
<feature type="domain" description="DUF3347" evidence="2">
    <location>
        <begin position="87"/>
        <end position="177"/>
    </location>
</feature>
<organism evidence="3 4">
    <name type="scientific">Abyssobacteria bacterium (strain SURF_5)</name>
    <dbReference type="NCBI Taxonomy" id="2093360"/>
    <lineage>
        <taxon>Bacteria</taxon>
        <taxon>Pseudomonadati</taxon>
        <taxon>Candidatus Hydrogenedentota</taxon>
        <taxon>Candidatus Abyssobacteria</taxon>
    </lineage>
</organism>
<dbReference type="Proteomes" id="UP000265882">
    <property type="component" value="Unassembled WGS sequence"/>
</dbReference>
<dbReference type="EMBL" id="QZKU01000122">
    <property type="protein sequence ID" value="RJP17042.1"/>
    <property type="molecule type" value="Genomic_DNA"/>
</dbReference>
<sequence length="217" mass="23239">MHKILCHRGNEYEKRGKPMRKLMALTKGLIVCFGVALPITAWGADCCGGHSSGHGSHQAAAANREHGDHTVKNEAESSGDSATDAALQSYFDIRASLAQDTLKEVPAHANAFAKEIEDLSAGDSADTAKDDAEGSLEADMAATARELAGKKDIESARTDFGKLSSQLYDYRKMSGAASDDVHVFACDMAKKIWLQEGDIPGNPYYGLSMAKCGRKIE</sequence>
<dbReference type="InterPro" id="IPR021782">
    <property type="entry name" value="DUF3347"/>
</dbReference>
<evidence type="ECO:0000313" key="4">
    <source>
        <dbReference type="Proteomes" id="UP000265882"/>
    </source>
</evidence>